<evidence type="ECO:0008006" key="14">
    <source>
        <dbReference type="Google" id="ProtNLM"/>
    </source>
</evidence>
<dbReference type="InterPro" id="IPR018490">
    <property type="entry name" value="cNMP-bd_dom_sf"/>
</dbReference>
<dbReference type="Pfam" id="PF00916">
    <property type="entry name" value="Sulfate_transp"/>
    <property type="match status" value="1"/>
</dbReference>
<dbReference type="Gene3D" id="2.60.120.10">
    <property type="entry name" value="Jelly Rolls"/>
    <property type="match status" value="1"/>
</dbReference>
<dbReference type="CDD" id="cd00038">
    <property type="entry name" value="CAP_ED"/>
    <property type="match status" value="1"/>
</dbReference>
<protein>
    <recommendedName>
        <fullName evidence="14">STAS domain-containing protein</fullName>
    </recommendedName>
</protein>
<organism evidence="12 13">
    <name type="scientific">Exophiala bonariae</name>
    <dbReference type="NCBI Taxonomy" id="1690606"/>
    <lineage>
        <taxon>Eukaryota</taxon>
        <taxon>Fungi</taxon>
        <taxon>Dikarya</taxon>
        <taxon>Ascomycota</taxon>
        <taxon>Pezizomycotina</taxon>
        <taxon>Eurotiomycetes</taxon>
        <taxon>Chaetothyriomycetidae</taxon>
        <taxon>Chaetothyriales</taxon>
        <taxon>Herpotrichiellaceae</taxon>
        <taxon>Exophiala</taxon>
    </lineage>
</organism>
<feature type="transmembrane region" description="Helical" evidence="9">
    <location>
        <begin position="369"/>
        <end position="394"/>
    </location>
</feature>
<dbReference type="AlphaFoldDB" id="A0AAV9NBM6"/>
<dbReference type="SUPFAM" id="SSF51206">
    <property type="entry name" value="cAMP-binding domain-like"/>
    <property type="match status" value="1"/>
</dbReference>
<comment type="caution">
    <text evidence="12">The sequence shown here is derived from an EMBL/GenBank/DDBJ whole genome shotgun (WGS) entry which is preliminary data.</text>
</comment>
<feature type="transmembrane region" description="Helical" evidence="9">
    <location>
        <begin position="449"/>
        <end position="470"/>
    </location>
</feature>
<comment type="subcellular location">
    <subcellularLocation>
        <location evidence="1">Vacuole membrane</location>
        <topology evidence="1">Multi-pass membrane protein</topology>
    </subcellularLocation>
</comment>
<evidence type="ECO:0000256" key="1">
    <source>
        <dbReference type="ARBA" id="ARBA00004128"/>
    </source>
</evidence>
<dbReference type="Pfam" id="PF01740">
    <property type="entry name" value="STAS"/>
    <property type="match status" value="1"/>
</dbReference>
<dbReference type="GO" id="GO:0000329">
    <property type="term" value="C:fungal-type vacuole membrane"/>
    <property type="evidence" value="ECO:0007669"/>
    <property type="project" value="UniProtKB-ARBA"/>
</dbReference>
<name>A0AAV9NBM6_9EURO</name>
<keyword evidence="7 9" id="KW-0472">Membrane</keyword>
<dbReference type="Pfam" id="PF00027">
    <property type="entry name" value="cNMP_binding"/>
    <property type="match status" value="1"/>
</dbReference>
<evidence type="ECO:0000256" key="4">
    <source>
        <dbReference type="ARBA" id="ARBA00022692"/>
    </source>
</evidence>
<dbReference type="RefSeq" id="XP_064707050.1">
    <property type="nucleotide sequence ID" value="XM_064845505.1"/>
</dbReference>
<accession>A0AAV9NBM6</accession>
<dbReference type="InterPro" id="IPR052706">
    <property type="entry name" value="Membrane-Transporter-like"/>
</dbReference>
<feature type="transmembrane region" description="Helical" evidence="9">
    <location>
        <begin position="614"/>
        <end position="647"/>
    </location>
</feature>
<feature type="transmembrane region" description="Helical" evidence="9">
    <location>
        <begin position="476"/>
        <end position="494"/>
    </location>
</feature>
<dbReference type="InterPro" id="IPR011547">
    <property type="entry name" value="SLC26A/SulP_dom"/>
</dbReference>
<proteinExistence type="predicted"/>
<evidence type="ECO:0000313" key="13">
    <source>
        <dbReference type="Proteomes" id="UP001358417"/>
    </source>
</evidence>
<feature type="transmembrane region" description="Helical" evidence="9">
    <location>
        <begin position="406"/>
        <end position="428"/>
    </location>
</feature>
<evidence type="ECO:0000256" key="9">
    <source>
        <dbReference type="SAM" id="Phobius"/>
    </source>
</evidence>
<evidence type="ECO:0000256" key="2">
    <source>
        <dbReference type="ARBA" id="ARBA00022448"/>
    </source>
</evidence>
<evidence type="ECO:0000256" key="8">
    <source>
        <dbReference type="SAM" id="MobiDB-lite"/>
    </source>
</evidence>
<feature type="region of interest" description="Disordered" evidence="8">
    <location>
        <begin position="171"/>
        <end position="214"/>
    </location>
</feature>
<feature type="compositionally biased region" description="Basic and acidic residues" evidence="8">
    <location>
        <begin position="178"/>
        <end position="188"/>
    </location>
</feature>
<dbReference type="SUPFAM" id="SSF52091">
    <property type="entry name" value="SpoIIaa-like"/>
    <property type="match status" value="1"/>
</dbReference>
<dbReference type="GeneID" id="89970103"/>
<feature type="transmembrane region" description="Helical" evidence="9">
    <location>
        <begin position="533"/>
        <end position="554"/>
    </location>
</feature>
<dbReference type="PANTHER" id="PTHR43310">
    <property type="entry name" value="SULFATE TRANSPORTER YBAR-RELATED"/>
    <property type="match status" value="1"/>
</dbReference>
<dbReference type="SMART" id="SM00100">
    <property type="entry name" value="cNMP"/>
    <property type="match status" value="1"/>
</dbReference>
<dbReference type="FunFam" id="2.60.120.10:FF:000141">
    <property type="entry name" value="Sulfate transporter family protein"/>
    <property type="match status" value="1"/>
</dbReference>
<keyword evidence="5" id="KW-0029">Amino-acid transport</keyword>
<dbReference type="Proteomes" id="UP001358417">
    <property type="component" value="Unassembled WGS sequence"/>
</dbReference>
<evidence type="ECO:0000256" key="6">
    <source>
        <dbReference type="ARBA" id="ARBA00022989"/>
    </source>
</evidence>
<feature type="transmembrane region" description="Helical" evidence="9">
    <location>
        <begin position="667"/>
        <end position="699"/>
    </location>
</feature>
<dbReference type="InterPro" id="IPR036513">
    <property type="entry name" value="STAS_dom_sf"/>
</dbReference>
<feature type="compositionally biased region" description="Polar residues" evidence="8">
    <location>
        <begin position="1"/>
        <end position="13"/>
    </location>
</feature>
<dbReference type="GO" id="GO:0034490">
    <property type="term" value="P:basic amino acid transmembrane import into vacuole"/>
    <property type="evidence" value="ECO:0007669"/>
    <property type="project" value="UniProtKB-ARBA"/>
</dbReference>
<evidence type="ECO:0000259" key="11">
    <source>
        <dbReference type="PROSITE" id="PS50801"/>
    </source>
</evidence>
<feature type="transmembrane region" description="Helical" evidence="9">
    <location>
        <begin position="309"/>
        <end position="328"/>
    </location>
</feature>
<dbReference type="PROSITE" id="PS50042">
    <property type="entry name" value="CNMP_BINDING_3"/>
    <property type="match status" value="1"/>
</dbReference>
<dbReference type="PANTHER" id="PTHR43310:SF4">
    <property type="entry name" value="AFR304WP"/>
    <property type="match status" value="1"/>
</dbReference>
<dbReference type="InterPro" id="IPR002645">
    <property type="entry name" value="STAS_dom"/>
</dbReference>
<keyword evidence="6 9" id="KW-1133">Transmembrane helix</keyword>
<dbReference type="EMBL" id="JAVRRD010000011">
    <property type="protein sequence ID" value="KAK5053925.1"/>
    <property type="molecule type" value="Genomic_DNA"/>
</dbReference>
<evidence type="ECO:0000256" key="7">
    <source>
        <dbReference type="ARBA" id="ARBA00023136"/>
    </source>
</evidence>
<keyword evidence="3" id="KW-0926">Vacuole</keyword>
<feature type="domain" description="STAS" evidence="11">
    <location>
        <begin position="737"/>
        <end position="847"/>
    </location>
</feature>
<dbReference type="PROSITE" id="PS50801">
    <property type="entry name" value="STAS"/>
    <property type="match status" value="1"/>
</dbReference>
<feature type="region of interest" description="Disordered" evidence="8">
    <location>
        <begin position="136"/>
        <end position="156"/>
    </location>
</feature>
<evidence type="ECO:0000256" key="5">
    <source>
        <dbReference type="ARBA" id="ARBA00022970"/>
    </source>
</evidence>
<feature type="transmembrane region" description="Helical" evidence="9">
    <location>
        <begin position="269"/>
        <end position="289"/>
    </location>
</feature>
<sequence>MSTQKTSRGQARRSSGIFKSAPLSPMSSGSPSRRTQEEQPQEESSPLAVGDRPHTSRRSRAGSASSQTVARTPARSFYHRSFHGQLEPPQYSSSAGLRNQTAELAAFALSDNTSFLGSSPPSSEAASDDGYIDPIEEVSEPVTPSGSETELGRTGDPAVSGLTMLIHDSVEQEEEQDTRDIHEADKVTRARSRSSNVPGAMLPNERTSLLGGDRKPSLGYGEFSDLERQRPARERYHKQWRKAVSNTRACVYTVSHPKTWNPKAIYREVVVHPVSLLPAVFLGLLLNILDALSYGMILFPLGNAVFENLGSDGIAIFYVSTIVSQIIYSSGGSVFRGGIGSEMIEVVPFFHKMAFTILAKVGEDDPKSVLATTILSFAVSAILTGAVFFLMGAFGLGSLIGFFPRHILIGCIGGVGWFLVATGVEVSARLPGNLEYNLDTIKQLIRTDTILLWTIPLLLAIILIFVQRFVKSNLLVGGYFISVAALFYFFKFAMDIPMETLHSRGWVFDPPPAGNPWYHFYTLYDFKAVHWGALADTIPAMFALTFFGVLHVPINVPALGISTGEDNLNVDRELIAHGLSNCISGLFGSVQNYLVYTNSLLFMDSGGNDRLAGLLLAACTFGILLAGPVIIGFIPIMVVGALIFLLGIELLEEALVGTWGKVHKLEYATIVLIVVVMGVWDFVVGILFGIVLAAVSFVVQTSRRSAIRATYSGEIAKSLVRRPPVQLNFLKEAGQQIFLIRLAGFLFFGTIVGVENRIRALLEDDAFRDRPLRFLILDMAQINGIDFSAAEAFTRINRLLQKRGVQLIVSSLDVDGEIGQALGNVGLFGDELKVEIFTDLNVALEHCENKLLTALYRQQEHRRTKRIHLDVPRSQSQDLSHSYQAEFMGNSPRRNFLHQAAQSTLDADTSTTGKWHSFKQPLPLLLQIFADLSEKNEDFWYKATQYFERVIYPKGSVLFNVGDQASGFYMLEEGILRADYDLPQGKYSELIVSGRPCGELPFFSQTLRTATLIAEKDCIIWQMSTQKWRDMQEEDADVAQELLVITLKLTKERMDAITSYVLTSAT</sequence>
<feature type="transmembrane region" description="Helical" evidence="9">
    <location>
        <begin position="737"/>
        <end position="754"/>
    </location>
</feature>
<reference evidence="12 13" key="1">
    <citation type="submission" date="2023-08" db="EMBL/GenBank/DDBJ databases">
        <title>Black Yeasts Isolated from many extreme environments.</title>
        <authorList>
            <person name="Coleine C."/>
            <person name="Stajich J.E."/>
            <person name="Selbmann L."/>
        </authorList>
    </citation>
    <scope>NUCLEOTIDE SEQUENCE [LARGE SCALE GENOMIC DNA]</scope>
    <source>
        <strain evidence="12 13">CCFEE 5792</strain>
    </source>
</reference>
<evidence type="ECO:0000256" key="3">
    <source>
        <dbReference type="ARBA" id="ARBA00022554"/>
    </source>
</evidence>
<dbReference type="InterPro" id="IPR014710">
    <property type="entry name" value="RmlC-like_jellyroll"/>
</dbReference>
<feature type="region of interest" description="Disordered" evidence="8">
    <location>
        <begin position="1"/>
        <end position="78"/>
    </location>
</feature>
<keyword evidence="2" id="KW-0813">Transport</keyword>
<evidence type="ECO:0000259" key="10">
    <source>
        <dbReference type="PROSITE" id="PS50042"/>
    </source>
</evidence>
<dbReference type="InterPro" id="IPR000595">
    <property type="entry name" value="cNMP-bd_dom"/>
</dbReference>
<evidence type="ECO:0000313" key="12">
    <source>
        <dbReference type="EMBL" id="KAK5053925.1"/>
    </source>
</evidence>
<dbReference type="FunFam" id="3.30.750.24:FF:000012">
    <property type="entry name" value="Sulfate transporter family protein"/>
    <property type="match status" value="1"/>
</dbReference>
<gene>
    <name evidence="12" type="ORF">LTR84_001887</name>
</gene>
<keyword evidence="13" id="KW-1185">Reference proteome</keyword>
<feature type="domain" description="Cyclic nucleotide-binding" evidence="10">
    <location>
        <begin position="952"/>
        <end position="1031"/>
    </location>
</feature>
<keyword evidence="4 9" id="KW-0812">Transmembrane</keyword>
<dbReference type="CDD" id="cd07042">
    <property type="entry name" value="STAS_SulP_like_sulfate_transporter"/>
    <property type="match status" value="1"/>
</dbReference>
<dbReference type="Gene3D" id="3.30.750.24">
    <property type="entry name" value="STAS domain"/>
    <property type="match status" value="1"/>
</dbReference>